<sequence length="242" mass="27356">MIAILFTILALVTPFYIIYKPPNLLIRYFQARWPDVLWHVPLTEKVIALTIDDAPSAFTQEIVDVLAEYGARATFFVIGAQVAGRQDVLDHVVRGGNELGNHAMHDEPSRELAPQQLAEELVEVEGMINATHASLGIPRPQNRYFRPGSGFFSARMREQVRSMGYQMVLGSVYPHDPQIAYAGVNARHVLSMVRPGAIVVCHDRRSWTVPMLRKVLPELKRRGYRVETVTELLEARRKELGT</sequence>
<dbReference type="GO" id="GO:0009272">
    <property type="term" value="P:fungal-type cell wall biogenesis"/>
    <property type="evidence" value="ECO:0007669"/>
    <property type="project" value="UniProtKB-ARBA"/>
</dbReference>
<keyword evidence="2" id="KW-0624">Polysaccharide degradation</keyword>
<dbReference type="Proteomes" id="UP000799424">
    <property type="component" value="Unassembled WGS sequence"/>
</dbReference>
<dbReference type="SUPFAM" id="SSF88713">
    <property type="entry name" value="Glycoside hydrolase/deacetylase"/>
    <property type="match status" value="1"/>
</dbReference>
<dbReference type="PANTHER" id="PTHR10587:SF137">
    <property type="entry name" value="4-DEOXY-4-FORMAMIDO-L-ARABINOSE-PHOSPHOUNDECAPRENOL DEFORMYLASE ARND-RELATED"/>
    <property type="match status" value="1"/>
</dbReference>
<dbReference type="GO" id="GO:0004099">
    <property type="term" value="F:chitin deacetylase activity"/>
    <property type="evidence" value="ECO:0007669"/>
    <property type="project" value="UniProtKB-EC"/>
</dbReference>
<gene>
    <name evidence="7" type="ORF">CC86DRAFT_278991</name>
</gene>
<dbReference type="GO" id="GO:0005975">
    <property type="term" value="P:carbohydrate metabolic process"/>
    <property type="evidence" value="ECO:0007669"/>
    <property type="project" value="InterPro"/>
</dbReference>
<evidence type="ECO:0000313" key="8">
    <source>
        <dbReference type="Proteomes" id="UP000799424"/>
    </source>
</evidence>
<keyword evidence="3" id="KW-0170">Cobalt</keyword>
<dbReference type="InterPro" id="IPR002509">
    <property type="entry name" value="NODB_dom"/>
</dbReference>
<dbReference type="PROSITE" id="PS51677">
    <property type="entry name" value="NODB"/>
    <property type="match status" value="1"/>
</dbReference>
<evidence type="ECO:0000259" key="6">
    <source>
        <dbReference type="PROSITE" id="PS51677"/>
    </source>
</evidence>
<keyword evidence="2" id="KW-0146">Chitin degradation</keyword>
<comment type="catalytic activity">
    <reaction evidence="5">
        <text>[(1-&gt;4)-N-acetyl-beta-D-glucosaminyl](n) + n H2O = chitosan + n acetate</text>
        <dbReference type="Rhea" id="RHEA:10464"/>
        <dbReference type="Rhea" id="RHEA-COMP:9593"/>
        <dbReference type="Rhea" id="RHEA-COMP:9597"/>
        <dbReference type="ChEBI" id="CHEBI:15377"/>
        <dbReference type="ChEBI" id="CHEBI:17029"/>
        <dbReference type="ChEBI" id="CHEBI:30089"/>
        <dbReference type="ChEBI" id="CHEBI:57704"/>
        <dbReference type="EC" id="3.5.1.41"/>
    </reaction>
    <physiologicalReaction direction="left-to-right" evidence="5">
        <dbReference type="Rhea" id="RHEA:10465"/>
    </physiologicalReaction>
</comment>
<dbReference type="Gene3D" id="3.20.20.370">
    <property type="entry name" value="Glycoside hydrolase/deacetylase"/>
    <property type="match status" value="1"/>
</dbReference>
<dbReference type="GO" id="GO:0006032">
    <property type="term" value="P:chitin catabolic process"/>
    <property type="evidence" value="ECO:0007669"/>
    <property type="project" value="UniProtKB-KW"/>
</dbReference>
<dbReference type="EMBL" id="MU006216">
    <property type="protein sequence ID" value="KAF2833413.1"/>
    <property type="molecule type" value="Genomic_DNA"/>
</dbReference>
<dbReference type="CDD" id="cd10958">
    <property type="entry name" value="CE4_NodB_like_2"/>
    <property type="match status" value="1"/>
</dbReference>
<dbReference type="AlphaFoldDB" id="A0A6A7AJW0"/>
<evidence type="ECO:0000256" key="3">
    <source>
        <dbReference type="ARBA" id="ARBA00023285"/>
    </source>
</evidence>
<evidence type="ECO:0000256" key="4">
    <source>
        <dbReference type="ARBA" id="ARBA00024056"/>
    </source>
</evidence>
<comment type="cofactor">
    <cofactor evidence="1">
        <name>Co(2+)</name>
        <dbReference type="ChEBI" id="CHEBI:48828"/>
    </cofactor>
</comment>
<evidence type="ECO:0000256" key="5">
    <source>
        <dbReference type="ARBA" id="ARBA00048494"/>
    </source>
</evidence>
<name>A0A6A7AJW0_9PLEO</name>
<evidence type="ECO:0000313" key="7">
    <source>
        <dbReference type="EMBL" id="KAF2833413.1"/>
    </source>
</evidence>
<accession>A0A6A7AJW0</accession>
<feature type="domain" description="NodB homology" evidence="6">
    <location>
        <begin position="45"/>
        <end position="227"/>
    </location>
</feature>
<evidence type="ECO:0000256" key="1">
    <source>
        <dbReference type="ARBA" id="ARBA00001941"/>
    </source>
</evidence>
<keyword evidence="8" id="KW-1185">Reference proteome</keyword>
<dbReference type="OrthoDB" id="407355at2759"/>
<protein>
    <recommendedName>
        <fullName evidence="4">chitin deacetylase</fullName>
        <ecNumber evidence="4">3.5.1.41</ecNumber>
    </recommendedName>
</protein>
<organism evidence="7 8">
    <name type="scientific">Ophiobolus disseminans</name>
    <dbReference type="NCBI Taxonomy" id="1469910"/>
    <lineage>
        <taxon>Eukaryota</taxon>
        <taxon>Fungi</taxon>
        <taxon>Dikarya</taxon>
        <taxon>Ascomycota</taxon>
        <taxon>Pezizomycotina</taxon>
        <taxon>Dothideomycetes</taxon>
        <taxon>Pleosporomycetidae</taxon>
        <taxon>Pleosporales</taxon>
        <taxon>Pleosporineae</taxon>
        <taxon>Phaeosphaeriaceae</taxon>
        <taxon>Ophiobolus</taxon>
    </lineage>
</organism>
<keyword evidence="2" id="KW-0119">Carbohydrate metabolism</keyword>
<dbReference type="PANTHER" id="PTHR10587">
    <property type="entry name" value="GLYCOSYL TRANSFERASE-RELATED"/>
    <property type="match status" value="1"/>
</dbReference>
<proteinExistence type="predicted"/>
<dbReference type="InterPro" id="IPR050248">
    <property type="entry name" value="Polysacc_deacetylase_ArnD"/>
</dbReference>
<evidence type="ECO:0000256" key="2">
    <source>
        <dbReference type="ARBA" id="ARBA00023024"/>
    </source>
</evidence>
<dbReference type="EC" id="3.5.1.41" evidence="4"/>
<dbReference type="InterPro" id="IPR011330">
    <property type="entry name" value="Glyco_hydro/deAcase_b/a-brl"/>
</dbReference>
<reference evidence="7" key="1">
    <citation type="journal article" date="2020" name="Stud. Mycol.">
        <title>101 Dothideomycetes genomes: a test case for predicting lifestyles and emergence of pathogens.</title>
        <authorList>
            <person name="Haridas S."/>
            <person name="Albert R."/>
            <person name="Binder M."/>
            <person name="Bloem J."/>
            <person name="Labutti K."/>
            <person name="Salamov A."/>
            <person name="Andreopoulos B."/>
            <person name="Baker S."/>
            <person name="Barry K."/>
            <person name="Bills G."/>
            <person name="Bluhm B."/>
            <person name="Cannon C."/>
            <person name="Castanera R."/>
            <person name="Culley D."/>
            <person name="Daum C."/>
            <person name="Ezra D."/>
            <person name="Gonzalez J."/>
            <person name="Henrissat B."/>
            <person name="Kuo A."/>
            <person name="Liang C."/>
            <person name="Lipzen A."/>
            <person name="Lutzoni F."/>
            <person name="Magnuson J."/>
            <person name="Mondo S."/>
            <person name="Nolan M."/>
            <person name="Ohm R."/>
            <person name="Pangilinan J."/>
            <person name="Park H.-J."/>
            <person name="Ramirez L."/>
            <person name="Alfaro M."/>
            <person name="Sun H."/>
            <person name="Tritt A."/>
            <person name="Yoshinaga Y."/>
            <person name="Zwiers L.-H."/>
            <person name="Turgeon B."/>
            <person name="Goodwin S."/>
            <person name="Spatafora J."/>
            <person name="Crous P."/>
            <person name="Grigoriev I."/>
        </authorList>
    </citation>
    <scope>NUCLEOTIDE SEQUENCE</scope>
    <source>
        <strain evidence="7">CBS 113818</strain>
    </source>
</reference>
<dbReference type="Pfam" id="PF01522">
    <property type="entry name" value="Polysacc_deac_1"/>
    <property type="match status" value="1"/>
</dbReference>